<dbReference type="EMBL" id="FOGF01000006">
    <property type="protein sequence ID" value="SEQ75297.1"/>
    <property type="molecule type" value="Genomic_DNA"/>
</dbReference>
<evidence type="ECO:0000313" key="2">
    <source>
        <dbReference type="Proteomes" id="UP000198556"/>
    </source>
</evidence>
<dbReference type="SUPFAM" id="SSF69279">
    <property type="entry name" value="Phage tail proteins"/>
    <property type="match status" value="1"/>
</dbReference>
<accession>A0A1H9IL81</accession>
<sequence length="153" mass="17401">MTMNQFDALSAKEGNVYFTIDGKQYEMAELISLNAFLEFETAKVATMGSRMVGEKIVGGAGTGKVKMYFHRPEFKDIAIDYIKTGKYPRIDIRAINEDKTSRAGRQVMLYKNCIFKKMMLSNIDAESNEVLTEETDFTFQSVEKLSSFKVIED</sequence>
<keyword evidence="2" id="KW-1185">Reference proteome</keyword>
<dbReference type="STRING" id="137733.SAMN05421767_10619"/>
<name>A0A1H9IL81_9LACT</name>
<dbReference type="Proteomes" id="UP000198556">
    <property type="component" value="Unassembled WGS sequence"/>
</dbReference>
<evidence type="ECO:0000313" key="1">
    <source>
        <dbReference type="EMBL" id="SEQ75297.1"/>
    </source>
</evidence>
<dbReference type="Gene3D" id="2.30.110.40">
    <property type="entry name" value="Phage tail tube protein"/>
    <property type="match status" value="1"/>
</dbReference>
<dbReference type="InterPro" id="IPR018989">
    <property type="entry name" value="DUF2001"/>
</dbReference>
<dbReference type="InterPro" id="IPR038628">
    <property type="entry name" value="XkdM-like_sf"/>
</dbReference>
<organism evidence="1 2">
    <name type="scientific">Granulicatella balaenopterae</name>
    <dbReference type="NCBI Taxonomy" id="137733"/>
    <lineage>
        <taxon>Bacteria</taxon>
        <taxon>Bacillati</taxon>
        <taxon>Bacillota</taxon>
        <taxon>Bacilli</taxon>
        <taxon>Lactobacillales</taxon>
        <taxon>Carnobacteriaceae</taxon>
        <taxon>Granulicatella</taxon>
    </lineage>
</organism>
<dbReference type="RefSeq" id="WP_089746073.1">
    <property type="nucleotide sequence ID" value="NZ_FOGF01000006.1"/>
</dbReference>
<protein>
    <submittedName>
        <fullName evidence="1">Phage tail tube protein</fullName>
    </submittedName>
</protein>
<proteinExistence type="predicted"/>
<dbReference type="OrthoDB" id="1697482at2"/>
<dbReference type="AlphaFoldDB" id="A0A1H9IL81"/>
<reference evidence="1 2" key="1">
    <citation type="submission" date="2016-10" db="EMBL/GenBank/DDBJ databases">
        <authorList>
            <person name="de Groot N.N."/>
        </authorList>
    </citation>
    <scope>NUCLEOTIDE SEQUENCE [LARGE SCALE GENOMIC DNA]</scope>
    <source>
        <strain evidence="1 2">DSM 15827</strain>
    </source>
</reference>
<dbReference type="Pfam" id="PF09393">
    <property type="entry name" value="DUF2001"/>
    <property type="match status" value="1"/>
</dbReference>
<gene>
    <name evidence="1" type="ORF">SAMN05421767_10619</name>
</gene>